<keyword evidence="2" id="KW-0472">Membrane</keyword>
<evidence type="ECO:0000256" key="2">
    <source>
        <dbReference type="SAM" id="Phobius"/>
    </source>
</evidence>
<keyword evidence="2" id="KW-1133">Transmembrane helix</keyword>
<dbReference type="EMBL" id="GG663366">
    <property type="protein sequence ID" value="EEH07842.1"/>
    <property type="molecule type" value="Genomic_DNA"/>
</dbReference>
<dbReference type="VEuPathDB" id="FungiDB:I7I50_06669"/>
<accession>C0NJ01</accession>
<dbReference type="Proteomes" id="UP000001631">
    <property type="component" value="Unassembled WGS sequence"/>
</dbReference>
<proteinExistence type="predicted"/>
<evidence type="ECO:0000256" key="1">
    <source>
        <dbReference type="SAM" id="MobiDB-lite"/>
    </source>
</evidence>
<keyword evidence="4" id="KW-1185">Reference proteome</keyword>
<dbReference type="AlphaFoldDB" id="C0NJ01"/>
<sequence>MAQGLFLALLTSLLVVMIMIIKLLTGPRAWTLSFHLHSVQLLKDFSSRTYTTDFDSMRLVVSAVYSLSITYKSRCTSNSTEPSEAAKIERYARDPYRASVRGQTTLFRILAVDKSLTVRNTVPFPTKSHGCLYVTTFLSGNCAASFIPMVYTYPFHHGNNNIPREEVQAQLFATGARNGCSLKLLPSCAVDVFSSEMIAPELNIFHDDDDDDGDDDDDEFRSA</sequence>
<keyword evidence="2" id="KW-0812">Transmembrane</keyword>
<reference evidence="3" key="1">
    <citation type="submission" date="2009-02" db="EMBL/GenBank/DDBJ databases">
        <title>The Genome Sequence of Ajellomyces capsulatus strain G186AR.</title>
        <authorList>
            <consortium name="The Broad Institute Genome Sequencing Platform"/>
            <person name="Champion M."/>
            <person name="Cuomo C."/>
            <person name="Ma L.-J."/>
            <person name="Henn M.R."/>
            <person name="Sil A."/>
            <person name="Goldman B."/>
            <person name="Young S.K."/>
            <person name="Kodira C.D."/>
            <person name="Zeng Q."/>
            <person name="Koehrsen M."/>
            <person name="Alvarado L."/>
            <person name="Berlin A."/>
            <person name="Borenstein D."/>
            <person name="Chen Z."/>
            <person name="Engels R."/>
            <person name="Freedman E."/>
            <person name="Gellesch M."/>
            <person name="Goldberg J."/>
            <person name="Griggs A."/>
            <person name="Gujja S."/>
            <person name="Heiman D."/>
            <person name="Hepburn T."/>
            <person name="Howarth C."/>
            <person name="Jen D."/>
            <person name="Larson L."/>
            <person name="Lewis B."/>
            <person name="Mehta T."/>
            <person name="Park D."/>
            <person name="Pearson M."/>
            <person name="Roberts A."/>
            <person name="Saif S."/>
            <person name="Shea T."/>
            <person name="Shenoy N."/>
            <person name="Sisk P."/>
            <person name="Stolte C."/>
            <person name="Sykes S."/>
            <person name="Walk T."/>
            <person name="White J."/>
            <person name="Yandava C."/>
            <person name="Klein B."/>
            <person name="McEwen J.G."/>
            <person name="Puccia R."/>
            <person name="Goldman G.H."/>
            <person name="Felipe M.S."/>
            <person name="Nino-Vega G."/>
            <person name="San-Blas G."/>
            <person name="Taylor J."/>
            <person name="Mendoza L."/>
            <person name="Galagan J."/>
            <person name="Nusbaum C."/>
            <person name="Birren B."/>
        </authorList>
    </citation>
    <scope>NUCLEOTIDE SEQUENCE</scope>
    <source>
        <strain evidence="3">G186AR</strain>
    </source>
</reference>
<dbReference type="RefSeq" id="XP_045288323.1">
    <property type="nucleotide sequence ID" value="XM_045430180.1"/>
</dbReference>
<feature type="compositionally biased region" description="Acidic residues" evidence="1">
    <location>
        <begin position="207"/>
        <end position="223"/>
    </location>
</feature>
<feature type="transmembrane region" description="Helical" evidence="2">
    <location>
        <begin position="6"/>
        <end position="25"/>
    </location>
</feature>
<organism evidence="3 4">
    <name type="scientific">Ajellomyces capsulatus (strain G186AR / H82 / ATCC MYA-2454 / RMSCC 2432)</name>
    <name type="common">Darling's disease fungus</name>
    <name type="synonym">Histoplasma capsulatum</name>
    <dbReference type="NCBI Taxonomy" id="447093"/>
    <lineage>
        <taxon>Eukaryota</taxon>
        <taxon>Fungi</taxon>
        <taxon>Dikarya</taxon>
        <taxon>Ascomycota</taxon>
        <taxon>Pezizomycotina</taxon>
        <taxon>Eurotiomycetes</taxon>
        <taxon>Eurotiomycetidae</taxon>
        <taxon>Onygenales</taxon>
        <taxon>Ajellomycetaceae</taxon>
        <taxon>Histoplasma</taxon>
    </lineage>
</organism>
<dbReference type="HOGENOM" id="CLU_1239821_0_0_1"/>
<dbReference type="InParanoid" id="C0NJ01"/>
<name>C0NJ01_AJECG</name>
<protein>
    <submittedName>
        <fullName evidence="3">Uncharacterized protein</fullName>
    </submittedName>
</protein>
<evidence type="ECO:0000313" key="3">
    <source>
        <dbReference type="EMBL" id="EEH07842.1"/>
    </source>
</evidence>
<evidence type="ECO:0000313" key="4">
    <source>
        <dbReference type="Proteomes" id="UP000001631"/>
    </source>
</evidence>
<feature type="region of interest" description="Disordered" evidence="1">
    <location>
        <begin position="204"/>
        <end position="223"/>
    </location>
</feature>
<dbReference type="GeneID" id="69036147"/>
<gene>
    <name evidence="3" type="ORF">HCBG_03131</name>
</gene>